<dbReference type="PANTHER" id="PTHR12517">
    <property type="entry name" value="VACUOLAR PROTEIN SORTING-ASSOCIATED PROTEIN 13B"/>
    <property type="match status" value="1"/>
</dbReference>
<feature type="non-terminal residue" evidence="3">
    <location>
        <position position="248"/>
    </location>
</feature>
<dbReference type="InterPro" id="IPR026854">
    <property type="entry name" value="VPS13_N"/>
</dbReference>
<dbReference type="EMBL" id="KV922652">
    <property type="protein sequence ID" value="PIO09070.1"/>
    <property type="molecule type" value="Genomic_DNA"/>
</dbReference>
<keyword evidence="1" id="KW-0813">Transport</keyword>
<sequence length="248" mass="27677">MQRFGAFYMDYLYTMECTSGKGSVSQQEFPTLKSEEISNVKEMSIKRLVIGPIDLRLDSSSVHRIMKMVACSFDHEYEAYGCSRPASLEECKTLPSPEEVAVLEEYIPTRLTCVTLLKCSITVTMAEFNLLGHLLSVIMGHKHSAGTLSTTSFQPIRPLPAIRVLADKINFEHSVPMYAEQLVQTVSSLSQPSDNLLHHCYAHCYLKVFGFQAGLTSIDSKGSYCSPVPIIPAFSTALYGKLLRLQQY</sequence>
<evidence type="ECO:0000256" key="1">
    <source>
        <dbReference type="ARBA" id="ARBA00022448"/>
    </source>
</evidence>
<dbReference type="PANTHER" id="PTHR12517:SF0">
    <property type="entry name" value="INTERMEMBRANE LIPID TRANSFER PROTEIN VPS13B"/>
    <property type="match status" value="1"/>
</dbReference>
<protein>
    <recommendedName>
        <fullName evidence="2">Chorein N-terminal domain-containing protein</fullName>
    </recommendedName>
</protein>
<accession>A0A2G9Q0J2</accession>
<dbReference type="InterPro" id="IPR039782">
    <property type="entry name" value="VPS13B"/>
</dbReference>
<dbReference type="AlphaFoldDB" id="A0A2G9Q0J2"/>
<dbReference type="Pfam" id="PF12624">
    <property type="entry name" value="VPS13_N"/>
    <property type="match status" value="1"/>
</dbReference>
<dbReference type="OrthoDB" id="445152at2759"/>
<gene>
    <name evidence="3" type="ORF">AB205_0024730</name>
</gene>
<evidence type="ECO:0000259" key="2">
    <source>
        <dbReference type="Pfam" id="PF12624"/>
    </source>
</evidence>
<proteinExistence type="predicted"/>
<evidence type="ECO:0000313" key="3">
    <source>
        <dbReference type="EMBL" id="PIO09070.1"/>
    </source>
</evidence>
<feature type="domain" description="Chorein N-terminal" evidence="2">
    <location>
        <begin position="3"/>
        <end position="236"/>
    </location>
</feature>
<reference evidence="3" key="1">
    <citation type="submission" date="2017-08" db="EMBL/GenBank/DDBJ databases">
        <title>Assembly of the North American Bullfrog Genome.</title>
        <authorList>
            <person name="Warren R.L."/>
            <person name="Vandervalk B.P."/>
            <person name="Kucuk E."/>
            <person name="Birol I."/>
            <person name="Helbing C."/>
            <person name="Pandoh P."/>
            <person name="Behsaz B."/>
            <person name="Mohamadi H."/>
            <person name="Chu J."/>
            <person name="Jackman S."/>
            <person name="Hammond S.A."/>
            <person name="Veldhoen N."/>
            <person name="Kirk H."/>
            <person name="Zhao Y."/>
            <person name="Coope R."/>
            <person name="Pleasance S."/>
            <person name="Moore R."/>
            <person name="Holt R."/>
        </authorList>
    </citation>
    <scope>NUCLEOTIDE SEQUENCE</scope>
    <source>
        <strain evidence="3">Bruno</strain>
        <tissue evidence="3">Liver</tissue>
    </source>
</reference>
<name>A0A2G9Q0J2_AQUCT</name>
<organism evidence="3">
    <name type="scientific">Aquarana catesbeiana</name>
    <name type="common">American bullfrog</name>
    <name type="synonym">Rana catesbeiana</name>
    <dbReference type="NCBI Taxonomy" id="8400"/>
    <lineage>
        <taxon>Eukaryota</taxon>
        <taxon>Metazoa</taxon>
        <taxon>Chordata</taxon>
        <taxon>Craniata</taxon>
        <taxon>Vertebrata</taxon>
        <taxon>Euteleostomi</taxon>
        <taxon>Amphibia</taxon>
        <taxon>Batrachia</taxon>
        <taxon>Anura</taxon>
        <taxon>Neobatrachia</taxon>
        <taxon>Ranoidea</taxon>
        <taxon>Ranidae</taxon>
        <taxon>Aquarana</taxon>
    </lineage>
</organism>